<reference evidence="2 3" key="1">
    <citation type="submission" date="2017-09" db="EMBL/GenBank/DDBJ databases">
        <title>A multilocus sequence analysis scheme for characterization of bacteria in the genus Thioclava.</title>
        <authorList>
            <person name="Liu Y."/>
            <person name="Shao Z."/>
        </authorList>
    </citation>
    <scope>NUCLEOTIDE SEQUENCE [LARGE SCALE GENOMIC DNA]</scope>
    <source>
        <strain evidence="2 3">CAU 1312</strain>
    </source>
</reference>
<name>A0A2A4CTI9_9RHOB</name>
<evidence type="ECO:0000313" key="2">
    <source>
        <dbReference type="EMBL" id="PCD77670.1"/>
    </source>
</evidence>
<protein>
    <submittedName>
        <fullName evidence="2">Uncharacterized protein</fullName>
    </submittedName>
</protein>
<evidence type="ECO:0000256" key="1">
    <source>
        <dbReference type="SAM" id="SignalP"/>
    </source>
</evidence>
<dbReference type="AlphaFoldDB" id="A0A2A4CTI9"/>
<gene>
    <name evidence="2" type="ORF">CLN94_03995</name>
</gene>
<keyword evidence="1" id="KW-0732">Signal</keyword>
<sequence>MHRRYAPPPLRLWLAGALVCGATAALAQDSPGAAPEPERECRTLKSGDTFCAVSVNGHTRWVLQGKLRERFEPGDPFPIYEQSMIMDLNRYDLPPVDGPWRYYIFENVIYKVSSETGTVIEKVKRHYRR</sequence>
<dbReference type="EMBL" id="NTJD01000002">
    <property type="protein sequence ID" value="PCD77670.1"/>
    <property type="molecule type" value="Genomic_DNA"/>
</dbReference>
<keyword evidence="3" id="KW-1185">Reference proteome</keyword>
<proteinExistence type="predicted"/>
<dbReference type="RefSeq" id="WP_096431349.1">
    <property type="nucleotide sequence ID" value="NZ_NTJD01000002.1"/>
</dbReference>
<comment type="caution">
    <text evidence="2">The sequence shown here is derived from an EMBL/GenBank/DDBJ whole genome shotgun (WGS) entry which is preliminary data.</text>
</comment>
<organism evidence="2 3">
    <name type="scientific">Pseudothioclava arenosa</name>
    <dbReference type="NCBI Taxonomy" id="1795308"/>
    <lineage>
        <taxon>Bacteria</taxon>
        <taxon>Pseudomonadati</taxon>
        <taxon>Pseudomonadota</taxon>
        <taxon>Alphaproteobacteria</taxon>
        <taxon>Rhodobacterales</taxon>
        <taxon>Paracoccaceae</taxon>
        <taxon>Pseudothioclava</taxon>
    </lineage>
</organism>
<feature type="chain" id="PRO_5013059690" evidence="1">
    <location>
        <begin position="28"/>
        <end position="129"/>
    </location>
</feature>
<dbReference type="Proteomes" id="UP000243507">
    <property type="component" value="Unassembled WGS sequence"/>
</dbReference>
<feature type="signal peptide" evidence="1">
    <location>
        <begin position="1"/>
        <end position="27"/>
    </location>
</feature>
<dbReference type="OrthoDB" id="7873677at2"/>
<accession>A0A2A4CTI9</accession>
<evidence type="ECO:0000313" key="3">
    <source>
        <dbReference type="Proteomes" id="UP000243507"/>
    </source>
</evidence>